<evidence type="ECO:0000256" key="1">
    <source>
        <dbReference type="ARBA" id="ARBA00010515"/>
    </source>
</evidence>
<dbReference type="Pfam" id="PF20434">
    <property type="entry name" value="BD-FAE"/>
    <property type="match status" value="1"/>
</dbReference>
<dbReference type="PROSITE" id="PS01174">
    <property type="entry name" value="LIPASE_GDXG_SER"/>
    <property type="match status" value="1"/>
</dbReference>
<feature type="transmembrane region" description="Helical" evidence="4">
    <location>
        <begin position="6"/>
        <end position="27"/>
    </location>
</feature>
<protein>
    <submittedName>
        <fullName evidence="6">Acetyl esterase/lipase</fullName>
    </submittedName>
</protein>
<keyword evidence="2" id="KW-0378">Hydrolase</keyword>
<keyword evidence="4" id="KW-0472">Membrane</keyword>
<proteinExistence type="inferred from homology"/>
<dbReference type="EMBL" id="FNDZ01000003">
    <property type="protein sequence ID" value="SDI58221.1"/>
    <property type="molecule type" value="Genomic_DNA"/>
</dbReference>
<dbReference type="RefSeq" id="WP_031575218.1">
    <property type="nucleotide sequence ID" value="NZ_FNDZ01000003.1"/>
</dbReference>
<dbReference type="GO" id="GO:0016787">
    <property type="term" value="F:hydrolase activity"/>
    <property type="evidence" value="ECO:0007669"/>
    <property type="project" value="UniProtKB-KW"/>
</dbReference>
<gene>
    <name evidence="6" type="ORF">SAMN05421804_103161</name>
</gene>
<dbReference type="PANTHER" id="PTHR48081:SF6">
    <property type="entry name" value="PEPTIDASE S9 PROLYL OLIGOPEPTIDASE CATALYTIC DOMAIN-CONTAINING PROTEIN"/>
    <property type="match status" value="1"/>
</dbReference>
<evidence type="ECO:0000256" key="2">
    <source>
        <dbReference type="ARBA" id="ARBA00022801"/>
    </source>
</evidence>
<evidence type="ECO:0000313" key="6">
    <source>
        <dbReference type="EMBL" id="SDI58221.1"/>
    </source>
</evidence>
<name>A0A1G8LR75_9CLOT</name>
<dbReference type="AlphaFoldDB" id="A0A1G8LR75"/>
<dbReference type="InterPro" id="IPR049492">
    <property type="entry name" value="BD-FAE-like_dom"/>
</dbReference>
<dbReference type="SUPFAM" id="SSF53474">
    <property type="entry name" value="alpha/beta-Hydrolases"/>
    <property type="match status" value="1"/>
</dbReference>
<sequence length="332" mass="37406">MKKKGVTMILLYVLTALILLFIALFYISPKPTAKMVYKLFDGGVAVKPENYEEIEKLVSVEKDISYDSQYKNGHLDIILPKNAEEKLPVIFWVHGGAFLGGDKSDITEYAVQIAAKGHVIVNINYDLAPSSKYPTPIYQLMEAYKFVEKRADQYPMDLNRIYFAGDSAGAQIVSQFVNIQVDQNYAQLVKIDRILTPDKIKGTLLFCGPYDVSRLSGSSDSAIINFIFKRVGWAYIGEWNWEKSPMVKEASVLDHISPNFPPSFITDGNTGSFEDQGKDLVKKLKSYGVQVSEAFYSKEEGKLGHEYQFIMNTPQAENTLAKALEFLNETKK</sequence>
<dbReference type="InterPro" id="IPR029058">
    <property type="entry name" value="AB_hydrolase_fold"/>
</dbReference>
<dbReference type="PANTHER" id="PTHR48081">
    <property type="entry name" value="AB HYDROLASE SUPERFAMILY PROTEIN C4A8.06C"/>
    <property type="match status" value="1"/>
</dbReference>
<dbReference type="InterPro" id="IPR050300">
    <property type="entry name" value="GDXG_lipolytic_enzyme"/>
</dbReference>
<dbReference type="Gene3D" id="3.40.50.1820">
    <property type="entry name" value="alpha/beta hydrolase"/>
    <property type="match status" value="1"/>
</dbReference>
<comment type="similarity">
    <text evidence="1">Belongs to the 'GDXG' lipolytic enzyme family.</text>
</comment>
<evidence type="ECO:0000256" key="4">
    <source>
        <dbReference type="SAM" id="Phobius"/>
    </source>
</evidence>
<evidence type="ECO:0000259" key="5">
    <source>
        <dbReference type="Pfam" id="PF20434"/>
    </source>
</evidence>
<organism evidence="6 7">
    <name type="scientific">Proteiniclasticum ruminis</name>
    <dbReference type="NCBI Taxonomy" id="398199"/>
    <lineage>
        <taxon>Bacteria</taxon>
        <taxon>Bacillati</taxon>
        <taxon>Bacillota</taxon>
        <taxon>Clostridia</taxon>
        <taxon>Eubacteriales</taxon>
        <taxon>Clostridiaceae</taxon>
        <taxon>Proteiniclasticum</taxon>
    </lineage>
</organism>
<dbReference type="InterPro" id="IPR033140">
    <property type="entry name" value="Lipase_GDXG_put_SER_AS"/>
</dbReference>
<reference evidence="6 7" key="1">
    <citation type="submission" date="2016-10" db="EMBL/GenBank/DDBJ databases">
        <authorList>
            <person name="de Groot N.N."/>
        </authorList>
    </citation>
    <scope>NUCLEOTIDE SEQUENCE [LARGE SCALE GENOMIC DNA]</scope>
    <source>
        <strain evidence="6 7">CGMCC 1.5058</strain>
    </source>
</reference>
<accession>A0A1G8LR75</accession>
<dbReference type="Proteomes" id="UP000183255">
    <property type="component" value="Unassembled WGS sequence"/>
</dbReference>
<keyword evidence="4" id="KW-1133">Transmembrane helix</keyword>
<evidence type="ECO:0000313" key="7">
    <source>
        <dbReference type="Proteomes" id="UP000183255"/>
    </source>
</evidence>
<evidence type="ECO:0000256" key="3">
    <source>
        <dbReference type="PROSITE-ProRule" id="PRU10038"/>
    </source>
</evidence>
<feature type="domain" description="BD-FAE-like" evidence="5">
    <location>
        <begin position="75"/>
        <end position="270"/>
    </location>
</feature>
<feature type="active site" evidence="3">
    <location>
        <position position="167"/>
    </location>
</feature>
<keyword evidence="4" id="KW-0812">Transmembrane</keyword>